<reference evidence="7 8" key="1">
    <citation type="journal article" date="2018" name="G3 (Bethesda)">
        <title>A High-Quality Reference Genome for the Invasive Mosquitofish Gambusia affinis Using a Chicago Library.</title>
        <authorList>
            <person name="Hoffberg S.L."/>
            <person name="Troendle N.J."/>
            <person name="Glenn T.C."/>
            <person name="Mahmud O."/>
            <person name="Louha S."/>
            <person name="Chalopin D."/>
            <person name="Bennetzen J.L."/>
            <person name="Mauricio R."/>
        </authorList>
    </citation>
    <scope>NUCLEOTIDE SEQUENCE [LARGE SCALE GENOMIC DNA]</scope>
    <source>
        <strain evidence="7">NE01/NJP1002.9</strain>
        <tissue evidence="7">Muscle</tissue>
    </source>
</reference>
<evidence type="ECO:0000256" key="2">
    <source>
        <dbReference type="SAM" id="MobiDB-lite"/>
    </source>
</evidence>
<dbReference type="InterPro" id="IPR015373">
    <property type="entry name" value="Interferon/interleukin_rcp_dom"/>
</dbReference>
<evidence type="ECO:0000256" key="4">
    <source>
        <dbReference type="SAM" id="SignalP"/>
    </source>
</evidence>
<organism evidence="7 8">
    <name type="scientific">Gambusia affinis</name>
    <name type="common">Western mosquitofish</name>
    <name type="synonym">Heterandria affinis</name>
    <dbReference type="NCBI Taxonomy" id="33528"/>
    <lineage>
        <taxon>Eukaryota</taxon>
        <taxon>Metazoa</taxon>
        <taxon>Chordata</taxon>
        <taxon>Craniata</taxon>
        <taxon>Vertebrata</taxon>
        <taxon>Euteleostomi</taxon>
        <taxon>Actinopterygii</taxon>
        <taxon>Neopterygii</taxon>
        <taxon>Teleostei</taxon>
        <taxon>Neoteleostei</taxon>
        <taxon>Acanthomorphata</taxon>
        <taxon>Ovalentaria</taxon>
        <taxon>Atherinomorphae</taxon>
        <taxon>Cyprinodontiformes</taxon>
        <taxon>Poeciliidae</taxon>
        <taxon>Poeciliinae</taxon>
        <taxon>Gambusia</taxon>
    </lineage>
</organism>
<proteinExistence type="predicted"/>
<dbReference type="Proteomes" id="UP000250572">
    <property type="component" value="Unassembled WGS sequence"/>
</dbReference>
<evidence type="ECO:0000256" key="1">
    <source>
        <dbReference type="SAM" id="Coils"/>
    </source>
</evidence>
<dbReference type="InterPro" id="IPR036116">
    <property type="entry name" value="FN3_sf"/>
</dbReference>
<evidence type="ECO:0000313" key="7">
    <source>
        <dbReference type="EMBL" id="PWA28783.1"/>
    </source>
</evidence>
<evidence type="ECO:0008006" key="9">
    <source>
        <dbReference type="Google" id="ProtNLM"/>
    </source>
</evidence>
<dbReference type="InterPro" id="IPR013783">
    <property type="entry name" value="Ig-like_fold"/>
</dbReference>
<name>A0A315W1X5_GAMAF</name>
<keyword evidence="1" id="KW-0175">Coiled coil</keyword>
<protein>
    <recommendedName>
        <fullName evidence="9">Fibronectin type-III domain-containing protein</fullName>
    </recommendedName>
</protein>
<feature type="signal peptide" evidence="4">
    <location>
        <begin position="1"/>
        <end position="25"/>
    </location>
</feature>
<gene>
    <name evidence="7" type="ORF">CCH79_00012864</name>
</gene>
<keyword evidence="3" id="KW-0472">Membrane</keyword>
<dbReference type="InterPro" id="IPR003961">
    <property type="entry name" value="FN3_dom"/>
</dbReference>
<dbReference type="InterPro" id="IPR050650">
    <property type="entry name" value="Type-II_Cytokine-TF_Rcpt"/>
</dbReference>
<feature type="region of interest" description="Disordered" evidence="2">
    <location>
        <begin position="449"/>
        <end position="480"/>
    </location>
</feature>
<dbReference type="PANTHER" id="PTHR20859">
    <property type="entry name" value="INTERFERON/INTERLEUKIN RECEPTOR"/>
    <property type="match status" value="1"/>
</dbReference>
<feature type="domain" description="Interferon/interleukin receptor" evidence="6">
    <location>
        <begin position="144"/>
        <end position="252"/>
    </location>
</feature>
<keyword evidence="3" id="KW-0812">Transmembrane</keyword>
<dbReference type="Pfam" id="PF09294">
    <property type="entry name" value="Interfer-bind"/>
    <property type="match status" value="1"/>
</dbReference>
<evidence type="ECO:0000256" key="3">
    <source>
        <dbReference type="SAM" id="Phobius"/>
    </source>
</evidence>
<dbReference type="GO" id="GO:0005886">
    <property type="term" value="C:plasma membrane"/>
    <property type="evidence" value="ECO:0007669"/>
    <property type="project" value="TreeGrafter"/>
</dbReference>
<dbReference type="PANTHER" id="PTHR20859:SF53">
    <property type="entry name" value="INTERLEUKIN-22 RECEPTOR SUBUNIT ALPHA-1"/>
    <property type="match status" value="1"/>
</dbReference>
<evidence type="ECO:0000313" key="8">
    <source>
        <dbReference type="Proteomes" id="UP000250572"/>
    </source>
</evidence>
<dbReference type="GO" id="GO:0004896">
    <property type="term" value="F:cytokine receptor activity"/>
    <property type="evidence" value="ECO:0007669"/>
    <property type="project" value="TreeGrafter"/>
</dbReference>
<comment type="caution">
    <text evidence="7">The sequence shown here is derived from an EMBL/GenBank/DDBJ whole genome shotgun (WGS) entry which is preliminary data.</text>
</comment>
<dbReference type="SUPFAM" id="SSF49265">
    <property type="entry name" value="Fibronectin type III"/>
    <property type="match status" value="2"/>
</dbReference>
<feature type="transmembrane region" description="Helical" evidence="3">
    <location>
        <begin position="258"/>
        <end position="281"/>
    </location>
</feature>
<keyword evidence="8" id="KW-1185">Reference proteome</keyword>
<feature type="domain" description="Fibronectin type-III" evidence="5">
    <location>
        <begin position="56"/>
        <end position="120"/>
    </location>
</feature>
<accession>A0A315W1X5</accession>
<sequence length="632" mass="71618">MRSRRSPRRGFEFVLSVITVQLIAGVSEHLCDWAISVSGFRANLSGSTGLVCYTAVESLDLGCLLRWDCPHASPNITYTVQTKTQGDPWQDVPWCVWISSRSCDVSQVFSSFELYNMIRLGVHLSPSSIVWIKPHKFDYSDFTFSPPSVSVSLNNDSLSVKVQFPCATSRRCSRDVCCPVSTLIDPWTTVTVFNTLNPSDNQSRTVWTQEVVSVIEFSGLSPGQNYCAEANFSFPTFSMAASPKSAPGCVETGSRSGMLPMLCLGTGLSFVFLLLFLVAFLRKPRRDRPAPDNPPKALATSQDAESLTTPVCVPVEPCDPCDIHLELIDDHGSVDWSKKKKKKKKKKLSTLVNQPLYNLETAFSQTCSTVLSRQITLQSTFEINRNERNIDSRYYEPFREARIYQNIDMKQQQITCEHEAFPAEFSWIEMMERNIQVEYDAIIVFEDDSEPEDESAEIQGEPSPSGDFESPRSLKVEQKTTPSAGFEITPLVEDMEETSQHVIDLTKQVDDPKSELQSKIFELHEERDRRIACQAEVKSQQEEIQKLQKMLEKERQLQVKCEDGSKVSYSSKITADKSILQQLDYFKREAEKYASRNKGLIEVMIEEYKRPYALHTLNSHLLRHRGPVVGDH</sequence>
<feature type="chain" id="PRO_5016358542" description="Fibronectin type-III domain-containing protein" evidence="4">
    <location>
        <begin position="26"/>
        <end position="632"/>
    </location>
</feature>
<evidence type="ECO:0000259" key="5">
    <source>
        <dbReference type="Pfam" id="PF01108"/>
    </source>
</evidence>
<dbReference type="Pfam" id="PF01108">
    <property type="entry name" value="Tissue_fac"/>
    <property type="match status" value="1"/>
</dbReference>
<feature type="compositionally biased region" description="Basic and acidic residues" evidence="2">
    <location>
        <begin position="469"/>
        <end position="478"/>
    </location>
</feature>
<dbReference type="EMBL" id="NHOQ01000739">
    <property type="protein sequence ID" value="PWA28783.1"/>
    <property type="molecule type" value="Genomic_DNA"/>
</dbReference>
<evidence type="ECO:0000259" key="6">
    <source>
        <dbReference type="Pfam" id="PF09294"/>
    </source>
</evidence>
<keyword evidence="4" id="KW-0732">Signal</keyword>
<dbReference type="AlphaFoldDB" id="A0A315W1X5"/>
<keyword evidence="3" id="KW-1133">Transmembrane helix</keyword>
<dbReference type="Gene3D" id="2.60.40.10">
    <property type="entry name" value="Immunoglobulins"/>
    <property type="match status" value="1"/>
</dbReference>
<feature type="coiled-coil region" evidence="1">
    <location>
        <begin position="530"/>
        <end position="557"/>
    </location>
</feature>